<evidence type="ECO:0000259" key="1">
    <source>
        <dbReference type="Pfam" id="PF07929"/>
    </source>
</evidence>
<protein>
    <recommendedName>
        <fullName evidence="1">Plasmid pRiA4b Orf3-like domain-containing protein</fullName>
    </recommendedName>
</protein>
<dbReference type="SUPFAM" id="SSF159941">
    <property type="entry name" value="MM3350-like"/>
    <property type="match status" value="1"/>
</dbReference>
<name>A0A644ZZZ9_9ZZZZ</name>
<dbReference type="InterPro" id="IPR024047">
    <property type="entry name" value="MM3350-like_sf"/>
</dbReference>
<dbReference type="AlphaFoldDB" id="A0A644ZZZ9"/>
<dbReference type="PANTHER" id="PTHR41878:SF1">
    <property type="entry name" value="TNPR PROTEIN"/>
    <property type="match status" value="1"/>
</dbReference>
<dbReference type="Pfam" id="PF07929">
    <property type="entry name" value="PRiA4_ORF3"/>
    <property type="match status" value="1"/>
</dbReference>
<proteinExistence type="predicted"/>
<dbReference type="Gene3D" id="3.10.290.30">
    <property type="entry name" value="MM3350-like"/>
    <property type="match status" value="1"/>
</dbReference>
<dbReference type="InterPro" id="IPR012912">
    <property type="entry name" value="Plasmid_pRiA4b_Orf3-like"/>
</dbReference>
<organism evidence="2">
    <name type="scientific">bioreactor metagenome</name>
    <dbReference type="NCBI Taxonomy" id="1076179"/>
    <lineage>
        <taxon>unclassified sequences</taxon>
        <taxon>metagenomes</taxon>
        <taxon>ecological metagenomes</taxon>
    </lineage>
</organism>
<accession>A0A644ZZZ9</accession>
<reference evidence="2" key="1">
    <citation type="submission" date="2019-08" db="EMBL/GenBank/DDBJ databases">
        <authorList>
            <person name="Kucharzyk K."/>
            <person name="Murdoch R.W."/>
            <person name="Higgins S."/>
            <person name="Loffler F."/>
        </authorList>
    </citation>
    <scope>NUCLEOTIDE SEQUENCE</scope>
</reference>
<comment type="caution">
    <text evidence="2">The sequence shown here is derived from an EMBL/GenBank/DDBJ whole genome shotgun (WGS) entry which is preliminary data.</text>
</comment>
<sequence>MSKNLKINEKTQNFLEDFNKFIKYVVENQVTISNKNKFISPKHLFEMNKLMKEQAENVTERNTQLFYPLLHLFTNIATAGKVFIEEPIKGSKILLKPTEKIEKFQGLNETEKFIYLLQVLWVDCDFEKLRYQTYDQLNAIHIHEFFKRIAEEEPNKVISFDYYISFFSTMLLYFKFFGLLEIKSTDTICKEPKVREFIPKEIVINPLGIEIIKVLASERNLEQWNIPNRRELGYWKEDFKEEFYLPFKKLFEPGELEKTLPRQSNDFNNGVYIFKVSLSRGKWGKLQLSAYNTLEDLHNLIQRAFDFDNDHLYSFFMDGVPWSNYRFRCPYEDEGPHTDEAKIGDFGLAENQRFLYLFDYGDEWRFEVQVESITKNEKVAALPQIIEFKGRKPSQYSWQE</sequence>
<gene>
    <name evidence="2" type="ORF">SDC9_93239</name>
</gene>
<feature type="domain" description="Plasmid pRiA4b Orf3-like" evidence="1">
    <location>
        <begin position="272"/>
        <end position="393"/>
    </location>
</feature>
<evidence type="ECO:0000313" key="2">
    <source>
        <dbReference type="EMBL" id="MPM46535.1"/>
    </source>
</evidence>
<dbReference type="EMBL" id="VSSQ01011317">
    <property type="protein sequence ID" value="MPM46535.1"/>
    <property type="molecule type" value="Genomic_DNA"/>
</dbReference>
<dbReference type="PANTHER" id="PTHR41878">
    <property type="entry name" value="LEXA REPRESSOR-RELATED"/>
    <property type="match status" value="1"/>
</dbReference>